<evidence type="ECO:0000313" key="1">
    <source>
        <dbReference type="EMBL" id="HIY72957.1"/>
    </source>
</evidence>
<dbReference type="Proteomes" id="UP000886824">
    <property type="component" value="Unassembled WGS sequence"/>
</dbReference>
<name>A0A9D2CDG0_9FIRM</name>
<accession>A0A9D2CDG0</accession>
<reference evidence="1" key="1">
    <citation type="journal article" date="2021" name="PeerJ">
        <title>Extensive microbial diversity within the chicken gut microbiome revealed by metagenomics and culture.</title>
        <authorList>
            <person name="Gilroy R."/>
            <person name="Ravi A."/>
            <person name="Getino M."/>
            <person name="Pursley I."/>
            <person name="Horton D.L."/>
            <person name="Alikhan N.F."/>
            <person name="Baker D."/>
            <person name="Gharbi K."/>
            <person name="Hall N."/>
            <person name="Watson M."/>
            <person name="Adriaenssens E.M."/>
            <person name="Foster-Nyarko E."/>
            <person name="Jarju S."/>
            <person name="Secka A."/>
            <person name="Antonio M."/>
            <person name="Oren A."/>
            <person name="Chaudhuri R.R."/>
            <person name="La Ragione R."/>
            <person name="Hildebrand F."/>
            <person name="Pallen M.J."/>
        </authorList>
    </citation>
    <scope>NUCLEOTIDE SEQUENCE</scope>
    <source>
        <strain evidence="1">CHK33-7979</strain>
    </source>
</reference>
<comment type="caution">
    <text evidence="1">The sequence shown here is derived from an EMBL/GenBank/DDBJ whole genome shotgun (WGS) entry which is preliminary data.</text>
</comment>
<dbReference type="AlphaFoldDB" id="A0A9D2CDG0"/>
<sequence length="123" mass="13982">MEKELDAKGFVRNHTFKGSDCTVIVDAENGQIALLFRWNPFAYFVLPTSRISKAWVDDGRFGAGFMEGSNRVSFLFLADGVKVRVNTFFSNKRWRMDSDYILTGISKADMMVKILEAARTQNV</sequence>
<reference evidence="1" key="2">
    <citation type="submission" date="2021-04" db="EMBL/GenBank/DDBJ databases">
        <authorList>
            <person name="Gilroy R."/>
        </authorList>
    </citation>
    <scope>NUCLEOTIDE SEQUENCE</scope>
    <source>
        <strain evidence="1">CHK33-7979</strain>
    </source>
</reference>
<protein>
    <submittedName>
        <fullName evidence="1">Uncharacterized protein</fullName>
    </submittedName>
</protein>
<gene>
    <name evidence="1" type="ORF">H9826_03120</name>
</gene>
<proteinExistence type="predicted"/>
<organism evidence="1 2">
    <name type="scientific">Candidatus Intestinimonas merdavium</name>
    <dbReference type="NCBI Taxonomy" id="2838622"/>
    <lineage>
        <taxon>Bacteria</taxon>
        <taxon>Bacillati</taxon>
        <taxon>Bacillota</taxon>
        <taxon>Clostridia</taxon>
        <taxon>Eubacteriales</taxon>
        <taxon>Intestinimonas</taxon>
    </lineage>
</organism>
<dbReference type="EMBL" id="DXCX01000033">
    <property type="protein sequence ID" value="HIY72957.1"/>
    <property type="molecule type" value="Genomic_DNA"/>
</dbReference>
<evidence type="ECO:0000313" key="2">
    <source>
        <dbReference type="Proteomes" id="UP000886824"/>
    </source>
</evidence>